<dbReference type="InterPro" id="IPR037523">
    <property type="entry name" value="VOC_core"/>
</dbReference>
<proteinExistence type="predicted"/>
<keyword evidence="2" id="KW-0560">Oxidoreductase</keyword>
<sequence length="308" mass="34669">MKKTTAGIHHITAIVGNPQENVDFYADVLGLRLVKKTVNFDDPGTYHLYFGNEGGQPGTIITFFPWDGAQKGRIGSGQVGTTTFVAPEESLNFWEKRLANFSVKVSKETRFNEEFIQFKDPHGLHLEIVARKEGANSKWDKNSISPDKAIKGFGGAVLNTATPYKTANLLEHVMGMEKVGQEAEYLRFQSYGNLGNILDINLAASPRGIMGVGTVHHIAFRASDFNDHKEWQTHLDEIGFYPTDVKDRDYFEAIYFREQGGLLFEIATDPPGFTRDESFTELGEELKLPKWLESKRSQIEDLLTPFEN</sequence>
<dbReference type="PANTHER" id="PTHR36110:SF2">
    <property type="entry name" value="RING-CLEAVING DIOXYGENASE MHQE-RELATED"/>
    <property type="match status" value="1"/>
</dbReference>
<dbReference type="EMBL" id="CP095075">
    <property type="protein sequence ID" value="UOR12549.1"/>
    <property type="molecule type" value="Genomic_DNA"/>
</dbReference>
<dbReference type="InterPro" id="IPR004360">
    <property type="entry name" value="Glyas_Fos-R_dOase_dom"/>
</dbReference>
<evidence type="ECO:0000313" key="3">
    <source>
        <dbReference type="Proteomes" id="UP000830326"/>
    </source>
</evidence>
<dbReference type="Gene3D" id="3.10.180.10">
    <property type="entry name" value="2,3-Dihydroxybiphenyl 1,2-Dioxygenase, domain 1"/>
    <property type="match status" value="2"/>
</dbReference>
<keyword evidence="2" id="KW-0223">Dioxygenase</keyword>
<keyword evidence="3" id="KW-1185">Reference proteome</keyword>
<dbReference type="CDD" id="cd08346">
    <property type="entry name" value="PcpA_N_like"/>
    <property type="match status" value="1"/>
</dbReference>
<dbReference type="GO" id="GO:0051213">
    <property type="term" value="F:dioxygenase activity"/>
    <property type="evidence" value="ECO:0007669"/>
    <property type="project" value="UniProtKB-KW"/>
</dbReference>
<name>A0ABY4HCD2_9BACI</name>
<evidence type="ECO:0000259" key="1">
    <source>
        <dbReference type="PROSITE" id="PS51819"/>
    </source>
</evidence>
<gene>
    <name evidence="2" type="ORF">MUO15_03245</name>
</gene>
<dbReference type="PROSITE" id="PS51819">
    <property type="entry name" value="VOC"/>
    <property type="match status" value="2"/>
</dbReference>
<protein>
    <submittedName>
        <fullName evidence="2">Ring-cleaving dioxygenase</fullName>
    </submittedName>
</protein>
<feature type="domain" description="VOC" evidence="1">
    <location>
        <begin position="152"/>
        <end position="269"/>
    </location>
</feature>
<organism evidence="2 3">
    <name type="scientific">Halobacillus amylolyticus</name>
    <dbReference type="NCBI Taxonomy" id="2932259"/>
    <lineage>
        <taxon>Bacteria</taxon>
        <taxon>Bacillati</taxon>
        <taxon>Bacillota</taxon>
        <taxon>Bacilli</taxon>
        <taxon>Bacillales</taxon>
        <taxon>Bacillaceae</taxon>
        <taxon>Halobacillus</taxon>
    </lineage>
</organism>
<dbReference type="Pfam" id="PF00903">
    <property type="entry name" value="Glyoxalase"/>
    <property type="match status" value="2"/>
</dbReference>
<dbReference type="InterPro" id="IPR029068">
    <property type="entry name" value="Glyas_Bleomycin-R_OHBP_Dase"/>
</dbReference>
<dbReference type="CDD" id="cd08347">
    <property type="entry name" value="PcpA_C_like"/>
    <property type="match status" value="1"/>
</dbReference>
<feature type="domain" description="VOC" evidence="1">
    <location>
        <begin position="7"/>
        <end position="131"/>
    </location>
</feature>
<evidence type="ECO:0000313" key="2">
    <source>
        <dbReference type="EMBL" id="UOR12549.1"/>
    </source>
</evidence>
<dbReference type="PANTHER" id="PTHR36110">
    <property type="entry name" value="RING-CLEAVING DIOXYGENASE MHQE-RELATED"/>
    <property type="match status" value="1"/>
</dbReference>
<dbReference type="Proteomes" id="UP000830326">
    <property type="component" value="Chromosome"/>
</dbReference>
<accession>A0ABY4HCD2</accession>
<dbReference type="SUPFAM" id="SSF54593">
    <property type="entry name" value="Glyoxalase/Bleomycin resistance protein/Dihydroxybiphenyl dioxygenase"/>
    <property type="match status" value="1"/>
</dbReference>
<dbReference type="InterPro" id="IPR052537">
    <property type="entry name" value="Extradiol_RC_dioxygenase"/>
</dbReference>
<reference evidence="2" key="1">
    <citation type="submission" date="2022-04" db="EMBL/GenBank/DDBJ databases">
        <title>Halobacillus sp. isolated from saltern.</title>
        <authorList>
            <person name="Won M."/>
            <person name="Lee C.-M."/>
            <person name="Woen H.-Y."/>
            <person name="Kwon S.-W."/>
        </authorList>
    </citation>
    <scope>NUCLEOTIDE SEQUENCE</scope>
    <source>
        <strain evidence="2">SSHM10-5</strain>
    </source>
</reference>
<dbReference type="RefSeq" id="WP_245033361.1">
    <property type="nucleotide sequence ID" value="NZ_CP095075.1"/>
</dbReference>